<proteinExistence type="predicted"/>
<comment type="caution">
    <text evidence="1">The sequence shown here is derived from an EMBL/GenBank/DDBJ whole genome shotgun (WGS) entry which is preliminary data.</text>
</comment>
<dbReference type="AlphaFoldDB" id="A0A6B1YI26"/>
<evidence type="ECO:0000313" key="2">
    <source>
        <dbReference type="Proteomes" id="UP000644192"/>
    </source>
</evidence>
<protein>
    <submittedName>
        <fullName evidence="1">Uncharacterized protein</fullName>
    </submittedName>
</protein>
<sequence>MDAAALNDVPKSARFAVAPKPRRPRKPTQLQQGILYAAADLARYIVQVEDAAELLRRQGLADADCSDLEEMDKEQLRVLRDDFALPLRGLD</sequence>
<dbReference type="Proteomes" id="UP000644192">
    <property type="component" value="Unassembled WGS sequence"/>
</dbReference>
<organism evidence="1 2">
    <name type="scientific">Pseudomonas aeruginosa</name>
    <dbReference type="NCBI Taxonomy" id="287"/>
    <lineage>
        <taxon>Bacteria</taxon>
        <taxon>Pseudomonadati</taxon>
        <taxon>Pseudomonadota</taxon>
        <taxon>Gammaproteobacteria</taxon>
        <taxon>Pseudomonadales</taxon>
        <taxon>Pseudomonadaceae</taxon>
        <taxon>Pseudomonas</taxon>
    </lineage>
</organism>
<reference evidence="1" key="1">
    <citation type="submission" date="2020-01" db="EMBL/GenBank/DDBJ databases">
        <title>Bacteria Cultured from War Wounds Associated with the Conflict in Eastern Ukraine.</title>
        <authorList>
            <person name="Snesrud E."/>
            <person name="Galac M.R."/>
            <person name="Mc Gann P."/>
            <person name="Valentine K."/>
            <person name="Viacheslav K."/>
        </authorList>
    </citation>
    <scope>NUCLEOTIDE SEQUENCE</scope>
    <source>
        <strain evidence="1">VNMU148</strain>
    </source>
</reference>
<dbReference type="EMBL" id="WXZT01000029">
    <property type="protein sequence ID" value="MZZ16601.1"/>
    <property type="molecule type" value="Genomic_DNA"/>
</dbReference>
<name>A0A6B1YI26_PSEAI</name>
<gene>
    <name evidence="1" type="ORF">GUL26_30500</name>
</gene>
<accession>A0A6B1YI26</accession>
<evidence type="ECO:0000313" key="1">
    <source>
        <dbReference type="EMBL" id="MZZ16601.1"/>
    </source>
</evidence>